<dbReference type="GO" id="GO:0008641">
    <property type="term" value="F:ubiquitin-like modifier activating enzyme activity"/>
    <property type="evidence" value="ECO:0007669"/>
    <property type="project" value="InterPro"/>
</dbReference>
<dbReference type="EC" id="2.7.7.73" evidence="2"/>
<dbReference type="InterPro" id="IPR045886">
    <property type="entry name" value="ThiF/MoeB/HesA"/>
</dbReference>
<evidence type="ECO:0000313" key="2">
    <source>
        <dbReference type="EMBL" id="TWT87155.1"/>
    </source>
</evidence>
<keyword evidence="3" id="KW-1185">Reference proteome</keyword>
<evidence type="ECO:0000313" key="3">
    <source>
        <dbReference type="Proteomes" id="UP000315440"/>
    </source>
</evidence>
<dbReference type="GO" id="GO:0005737">
    <property type="term" value="C:cytoplasm"/>
    <property type="evidence" value="ECO:0007669"/>
    <property type="project" value="TreeGrafter"/>
</dbReference>
<keyword evidence="2" id="KW-0548">Nucleotidyltransferase</keyword>
<dbReference type="AlphaFoldDB" id="A0A5C5ZJ54"/>
<reference evidence="2 3" key="1">
    <citation type="submission" date="2019-02" db="EMBL/GenBank/DDBJ databases">
        <title>Deep-cultivation of Planctomycetes and their phenomic and genomic characterization uncovers novel biology.</title>
        <authorList>
            <person name="Wiegand S."/>
            <person name="Jogler M."/>
            <person name="Boedeker C."/>
            <person name="Pinto D."/>
            <person name="Vollmers J."/>
            <person name="Rivas-Marin E."/>
            <person name="Kohn T."/>
            <person name="Peeters S.H."/>
            <person name="Heuer A."/>
            <person name="Rast P."/>
            <person name="Oberbeckmann S."/>
            <person name="Bunk B."/>
            <person name="Jeske O."/>
            <person name="Meyerdierks A."/>
            <person name="Storesund J.E."/>
            <person name="Kallscheuer N."/>
            <person name="Luecker S."/>
            <person name="Lage O.M."/>
            <person name="Pohl T."/>
            <person name="Merkel B.J."/>
            <person name="Hornburger P."/>
            <person name="Mueller R.-W."/>
            <person name="Bruemmer F."/>
            <person name="Labrenz M."/>
            <person name="Spormann A.M."/>
            <person name="Op Den Camp H."/>
            <person name="Overmann J."/>
            <person name="Amann R."/>
            <person name="Jetten M.S.M."/>
            <person name="Mascher T."/>
            <person name="Medema M.H."/>
            <person name="Devos D.P."/>
            <person name="Kaster A.-K."/>
            <person name="Ovreas L."/>
            <person name="Rohde M."/>
            <person name="Galperin M.Y."/>
            <person name="Jogler C."/>
        </authorList>
    </citation>
    <scope>NUCLEOTIDE SEQUENCE [LARGE SCALE GENOMIC DNA]</scope>
    <source>
        <strain evidence="2 3">Mal64</strain>
    </source>
</reference>
<dbReference type="GO" id="GO:0004792">
    <property type="term" value="F:thiosulfate-cyanide sulfurtransferase activity"/>
    <property type="evidence" value="ECO:0007669"/>
    <property type="project" value="TreeGrafter"/>
</dbReference>
<sequence>MSETIHLDEELRGDGGDGRFARFELIGWWDQKKLAGARALVIGAGALGNEIVKNLALLGVGQVLIVDLDQIEMSNLSRSVLFRADDCGREKAAVAAERARDLYPGMGAQSLRANAVYDLGLGVYRWADVILGGLDNREARVAINQAAAKVGKPWIDGAIERLDGVARVFDPASGPCYECTMSEVDWKMLEARRSCALLSRDEIAEGKTPTTPTTSSVVAGVQVQEAVKLLHGLPALSGQGFVFDGVSHQSYVVSYSQLEGCPSHEAIEEVVEIQESVAELTAGALLDRARQELGPTAVLEFNHELLESLSCGPCGATTPKLSSLGAVKESDALCPECGEMRAPNLYHSIADGSPLLEHSLAELGVPAWDVVVARAGLRRRGYELSGDRPHVLGPLVDLPANENLQERS</sequence>
<protein>
    <submittedName>
        <fullName evidence="2">Sulfur carrier protein ThiS adenylyltransferase</fullName>
        <ecNumber evidence="2">2.7.7.73</ecNumber>
    </submittedName>
</protein>
<dbReference type="Proteomes" id="UP000315440">
    <property type="component" value="Unassembled WGS sequence"/>
</dbReference>
<proteinExistence type="predicted"/>
<keyword evidence="2" id="KW-0808">Transferase</keyword>
<dbReference type="RefSeq" id="WP_146401043.1">
    <property type="nucleotide sequence ID" value="NZ_SJPQ01000003.1"/>
</dbReference>
<dbReference type="PANTHER" id="PTHR10953:SF102">
    <property type="entry name" value="ADENYLYLTRANSFERASE AND SULFURTRANSFERASE MOCS3"/>
    <property type="match status" value="1"/>
</dbReference>
<feature type="domain" description="THIF-type NAD/FAD binding fold" evidence="1">
    <location>
        <begin position="22"/>
        <end position="249"/>
    </location>
</feature>
<accession>A0A5C5ZJ54</accession>
<dbReference type="Gene3D" id="3.40.50.720">
    <property type="entry name" value="NAD(P)-binding Rossmann-like Domain"/>
    <property type="match status" value="1"/>
</dbReference>
<gene>
    <name evidence="2" type="primary">thiF</name>
    <name evidence="2" type="ORF">Mal64_26900</name>
</gene>
<dbReference type="GO" id="GO:0016779">
    <property type="term" value="F:nucleotidyltransferase activity"/>
    <property type="evidence" value="ECO:0007669"/>
    <property type="project" value="UniProtKB-KW"/>
</dbReference>
<dbReference type="SUPFAM" id="SSF69572">
    <property type="entry name" value="Activating enzymes of the ubiquitin-like proteins"/>
    <property type="match status" value="1"/>
</dbReference>
<dbReference type="OrthoDB" id="9804286at2"/>
<dbReference type="PANTHER" id="PTHR10953">
    <property type="entry name" value="UBIQUITIN-ACTIVATING ENZYME E1"/>
    <property type="match status" value="1"/>
</dbReference>
<dbReference type="InterPro" id="IPR000594">
    <property type="entry name" value="ThiF_NAD_FAD-bd"/>
</dbReference>
<name>A0A5C5ZJ54_9BACT</name>
<organism evidence="2 3">
    <name type="scientific">Pseudobythopirellula maris</name>
    <dbReference type="NCBI Taxonomy" id="2527991"/>
    <lineage>
        <taxon>Bacteria</taxon>
        <taxon>Pseudomonadati</taxon>
        <taxon>Planctomycetota</taxon>
        <taxon>Planctomycetia</taxon>
        <taxon>Pirellulales</taxon>
        <taxon>Lacipirellulaceae</taxon>
        <taxon>Pseudobythopirellula</taxon>
    </lineage>
</organism>
<evidence type="ECO:0000259" key="1">
    <source>
        <dbReference type="Pfam" id="PF00899"/>
    </source>
</evidence>
<comment type="caution">
    <text evidence="2">The sequence shown here is derived from an EMBL/GenBank/DDBJ whole genome shotgun (WGS) entry which is preliminary data.</text>
</comment>
<dbReference type="EMBL" id="SJPQ01000003">
    <property type="protein sequence ID" value="TWT87155.1"/>
    <property type="molecule type" value="Genomic_DNA"/>
</dbReference>
<dbReference type="InterPro" id="IPR035985">
    <property type="entry name" value="Ubiquitin-activating_enz"/>
</dbReference>
<dbReference type="Pfam" id="PF00899">
    <property type="entry name" value="ThiF"/>
    <property type="match status" value="1"/>
</dbReference>